<accession>A0A366FQE2</accession>
<evidence type="ECO:0000313" key="3">
    <source>
        <dbReference type="EMBL" id="RBP16838.1"/>
    </source>
</evidence>
<dbReference type="Proteomes" id="UP000253529">
    <property type="component" value="Unassembled WGS sequence"/>
</dbReference>
<name>A0A366FQE2_9HYPH</name>
<dbReference type="Pfam" id="PF09991">
    <property type="entry name" value="DUF2232"/>
    <property type="match status" value="1"/>
</dbReference>
<feature type="transmembrane region" description="Helical" evidence="1">
    <location>
        <begin position="177"/>
        <end position="198"/>
    </location>
</feature>
<evidence type="ECO:0000256" key="1">
    <source>
        <dbReference type="SAM" id="Phobius"/>
    </source>
</evidence>
<dbReference type="OrthoDB" id="7335270at2"/>
<gene>
    <name evidence="3" type="ORF">DFR50_104115</name>
</gene>
<feature type="transmembrane region" description="Helical" evidence="1">
    <location>
        <begin position="113"/>
        <end position="139"/>
    </location>
</feature>
<keyword evidence="1" id="KW-0812">Transmembrane</keyword>
<keyword evidence="4" id="KW-1185">Reference proteome</keyword>
<feature type="transmembrane region" description="Helical" evidence="1">
    <location>
        <begin position="42"/>
        <end position="68"/>
    </location>
</feature>
<feature type="transmembrane region" description="Helical" evidence="1">
    <location>
        <begin position="75"/>
        <end position="93"/>
    </location>
</feature>
<feature type="transmembrane region" description="Helical" evidence="1">
    <location>
        <begin position="245"/>
        <end position="268"/>
    </location>
</feature>
<keyword evidence="2" id="KW-0732">Signal</keyword>
<dbReference type="AlphaFoldDB" id="A0A366FQE2"/>
<evidence type="ECO:0000313" key="4">
    <source>
        <dbReference type="Proteomes" id="UP000253529"/>
    </source>
</evidence>
<protein>
    <submittedName>
        <fullName evidence="3">Putative membrane protein DUF2232</fullName>
    </submittedName>
</protein>
<feature type="chain" id="PRO_5017024765" evidence="2">
    <location>
        <begin position="28"/>
        <end position="324"/>
    </location>
</feature>
<keyword evidence="1" id="KW-1133">Transmembrane helix</keyword>
<dbReference type="InterPro" id="IPR018710">
    <property type="entry name" value="DUF2232"/>
</dbReference>
<keyword evidence="1" id="KW-0472">Membrane</keyword>
<dbReference type="EMBL" id="QNRK01000004">
    <property type="protein sequence ID" value="RBP16838.1"/>
    <property type="molecule type" value="Genomic_DNA"/>
</dbReference>
<feature type="signal peptide" evidence="2">
    <location>
        <begin position="1"/>
        <end position="27"/>
    </location>
</feature>
<feature type="transmembrane region" description="Helical" evidence="1">
    <location>
        <begin position="280"/>
        <end position="303"/>
    </location>
</feature>
<comment type="caution">
    <text evidence="3">The sequence shown here is derived from an EMBL/GenBank/DDBJ whole genome shotgun (WGS) entry which is preliminary data.</text>
</comment>
<dbReference type="RefSeq" id="WP_113888073.1">
    <property type="nucleotide sequence ID" value="NZ_QNRK01000004.1"/>
</dbReference>
<feature type="transmembrane region" description="Helical" evidence="1">
    <location>
        <begin position="218"/>
        <end position="238"/>
    </location>
</feature>
<evidence type="ECO:0000256" key="2">
    <source>
        <dbReference type="SAM" id="SignalP"/>
    </source>
</evidence>
<reference evidence="3 4" key="1">
    <citation type="submission" date="2018-06" db="EMBL/GenBank/DDBJ databases">
        <title>Genomic Encyclopedia of Type Strains, Phase IV (KMG-IV): sequencing the most valuable type-strain genomes for metagenomic binning, comparative biology and taxonomic classification.</title>
        <authorList>
            <person name="Goeker M."/>
        </authorList>
    </citation>
    <scope>NUCLEOTIDE SEQUENCE [LARGE SCALE GENOMIC DNA]</scope>
    <source>
        <strain evidence="3 4">DSM 24875</strain>
    </source>
</reference>
<proteinExistence type="predicted"/>
<organism evidence="3 4">
    <name type="scientific">Roseiarcus fermentans</name>
    <dbReference type="NCBI Taxonomy" id="1473586"/>
    <lineage>
        <taxon>Bacteria</taxon>
        <taxon>Pseudomonadati</taxon>
        <taxon>Pseudomonadota</taxon>
        <taxon>Alphaproteobacteria</taxon>
        <taxon>Hyphomicrobiales</taxon>
        <taxon>Roseiarcaceae</taxon>
        <taxon>Roseiarcus</taxon>
    </lineage>
</organism>
<sequence>MIQKYAVALGAGCAAAFLFAVSSIAGADALPMALAYLAPLPIMIATMGWGLDAGAIAAAASVAGLTVIAEPLSGMLYAASVALPAWLVAAFAATRLARWVPSRFSGLPPFPSVGAVVTLAAIVGMISAAATLTAVIVMYHGYAEGARAVAEGLAAMAAEAFADGAEAKAFADQLVRAGPAAIAGSTLLMLSVNLYAAARSVQLSHRLERPWPDLPTSLGLPAPLGLVAIACAAAAWFLPAPASQYALVVAGGLGTAFVFQGLAVAHALSRGLRLRTLMLIALYACCLLRAKYTLPLLALLGVVDAFTRLRARAALPTLKPNRRK</sequence>